<reference evidence="3" key="1">
    <citation type="journal article" date="2019" name="Int. J. Syst. Evol. Microbiol.">
        <title>The Global Catalogue of Microorganisms (GCM) 10K type strain sequencing project: providing services to taxonomists for standard genome sequencing and annotation.</title>
        <authorList>
            <consortium name="The Broad Institute Genomics Platform"/>
            <consortium name="The Broad Institute Genome Sequencing Center for Infectious Disease"/>
            <person name="Wu L."/>
            <person name="Ma J."/>
        </authorList>
    </citation>
    <scope>NUCLEOTIDE SEQUENCE [LARGE SCALE GENOMIC DNA]</scope>
    <source>
        <strain evidence="3">CGMCC 1.7003</strain>
    </source>
</reference>
<evidence type="ECO:0000259" key="1">
    <source>
        <dbReference type="Pfam" id="PF07866"/>
    </source>
</evidence>
<accession>A0ABQ3KZG2</accession>
<feature type="domain" description="DUF1653" evidence="1">
    <location>
        <begin position="12"/>
        <end position="72"/>
    </location>
</feature>
<proteinExistence type="predicted"/>
<dbReference type="Gene3D" id="2.30.30.320">
    <property type="entry name" value="DUF1653-like domain"/>
    <property type="match status" value="1"/>
</dbReference>
<gene>
    <name evidence="2" type="ORF">GCM10010919_19900</name>
</gene>
<name>A0ABQ3KZG2_9ALTE</name>
<protein>
    <recommendedName>
        <fullName evidence="1">DUF1653 domain-containing protein</fullName>
    </recommendedName>
</protein>
<organism evidence="2 3">
    <name type="scientific">Alishewanella longhuensis</name>
    <dbReference type="NCBI Taxonomy" id="1091037"/>
    <lineage>
        <taxon>Bacteria</taxon>
        <taxon>Pseudomonadati</taxon>
        <taxon>Pseudomonadota</taxon>
        <taxon>Gammaproteobacteria</taxon>
        <taxon>Alteromonadales</taxon>
        <taxon>Alteromonadaceae</taxon>
        <taxon>Alishewanella</taxon>
    </lineage>
</organism>
<dbReference type="EMBL" id="BNAO01000004">
    <property type="protein sequence ID" value="GHG69751.1"/>
    <property type="molecule type" value="Genomic_DNA"/>
</dbReference>
<evidence type="ECO:0000313" key="2">
    <source>
        <dbReference type="EMBL" id="GHG69751.1"/>
    </source>
</evidence>
<dbReference type="InterPro" id="IPR037135">
    <property type="entry name" value="DUF1653-like_dom_sf"/>
</dbReference>
<sequence>MNNVTKPEIPLGFYQHYKGRYYQVIALAQHSETLEWLVMYRALYGDYGLWGRPASMFIENVEIAGELIPRFQFLSTEAPAGVALAPVI</sequence>
<dbReference type="InterPro" id="IPR023387">
    <property type="entry name" value="DUF1653-like_dom"/>
</dbReference>
<dbReference type="Pfam" id="PF07866">
    <property type="entry name" value="DUF1653"/>
    <property type="match status" value="1"/>
</dbReference>
<dbReference type="RefSeq" id="WP_189432840.1">
    <property type="nucleotide sequence ID" value="NZ_BNAO01000004.1"/>
</dbReference>
<keyword evidence="3" id="KW-1185">Reference proteome</keyword>
<dbReference type="Proteomes" id="UP000659697">
    <property type="component" value="Unassembled WGS sequence"/>
</dbReference>
<evidence type="ECO:0000313" key="3">
    <source>
        <dbReference type="Proteomes" id="UP000659697"/>
    </source>
</evidence>
<comment type="caution">
    <text evidence="2">The sequence shown here is derived from an EMBL/GenBank/DDBJ whole genome shotgun (WGS) entry which is preliminary data.</text>
</comment>